<evidence type="ECO:0000313" key="7">
    <source>
        <dbReference type="Proteomes" id="UP000623250"/>
    </source>
</evidence>
<dbReference type="RefSeq" id="WP_037239585.1">
    <property type="nucleotide sequence ID" value="NZ_JAEMUK010000006.1"/>
</dbReference>
<accession>A0A8I1GCN2</accession>
<dbReference type="InterPro" id="IPR051912">
    <property type="entry name" value="Alkylbase_DNA_Glycosylase/TA"/>
</dbReference>
<dbReference type="GO" id="GO:0032993">
    <property type="term" value="C:protein-DNA complex"/>
    <property type="evidence" value="ECO:0007669"/>
    <property type="project" value="TreeGrafter"/>
</dbReference>
<organism evidence="6 7">
    <name type="scientific">Rhodomicrobium udaipurense</name>
    <dbReference type="NCBI Taxonomy" id="1202716"/>
    <lineage>
        <taxon>Bacteria</taxon>
        <taxon>Pseudomonadati</taxon>
        <taxon>Pseudomonadota</taxon>
        <taxon>Alphaproteobacteria</taxon>
        <taxon>Hyphomicrobiales</taxon>
        <taxon>Hyphomicrobiaceae</taxon>
        <taxon>Rhodomicrobium</taxon>
    </lineage>
</organism>
<evidence type="ECO:0000256" key="3">
    <source>
        <dbReference type="ARBA" id="ARBA00022763"/>
    </source>
</evidence>
<dbReference type="CDD" id="cd00056">
    <property type="entry name" value="ENDO3c"/>
    <property type="match status" value="1"/>
</dbReference>
<feature type="domain" description="HhH-GPD" evidence="5">
    <location>
        <begin position="51"/>
        <end position="203"/>
    </location>
</feature>
<keyword evidence="3" id="KW-0227">DNA damage</keyword>
<dbReference type="InterPro" id="IPR003265">
    <property type="entry name" value="HhH-GPD_domain"/>
</dbReference>
<dbReference type="Proteomes" id="UP000623250">
    <property type="component" value="Unassembled WGS sequence"/>
</dbReference>
<evidence type="ECO:0000256" key="4">
    <source>
        <dbReference type="ARBA" id="ARBA00023204"/>
    </source>
</evidence>
<evidence type="ECO:0000259" key="5">
    <source>
        <dbReference type="SMART" id="SM00478"/>
    </source>
</evidence>
<dbReference type="Gene3D" id="1.10.340.30">
    <property type="entry name" value="Hypothetical protein, domain 2"/>
    <property type="match status" value="1"/>
</dbReference>
<protein>
    <recommendedName>
        <fullName evidence="2">DNA-3-methyladenine glycosylase II</fullName>
        <ecNumber evidence="2">3.2.2.21</ecNumber>
    </recommendedName>
</protein>
<evidence type="ECO:0000256" key="2">
    <source>
        <dbReference type="ARBA" id="ARBA00012000"/>
    </source>
</evidence>
<dbReference type="Pfam" id="PF00730">
    <property type="entry name" value="HhH-GPD"/>
    <property type="match status" value="1"/>
</dbReference>
<dbReference type="GO" id="GO:0006285">
    <property type="term" value="P:base-excision repair, AP site formation"/>
    <property type="evidence" value="ECO:0007669"/>
    <property type="project" value="TreeGrafter"/>
</dbReference>
<dbReference type="GO" id="GO:0005737">
    <property type="term" value="C:cytoplasm"/>
    <property type="evidence" value="ECO:0007669"/>
    <property type="project" value="TreeGrafter"/>
</dbReference>
<dbReference type="GO" id="GO:0008725">
    <property type="term" value="F:DNA-3-methyladenine glycosylase activity"/>
    <property type="evidence" value="ECO:0007669"/>
    <property type="project" value="TreeGrafter"/>
</dbReference>
<comment type="catalytic activity">
    <reaction evidence="1">
        <text>Hydrolysis of alkylated DNA, releasing 3-methyladenine, 3-methylguanine, 7-methylguanine and 7-methyladenine.</text>
        <dbReference type="EC" id="3.2.2.21"/>
    </reaction>
</comment>
<dbReference type="AlphaFoldDB" id="A0A8I1GCN2"/>
<dbReference type="EC" id="3.2.2.21" evidence="2"/>
<evidence type="ECO:0000256" key="1">
    <source>
        <dbReference type="ARBA" id="ARBA00000086"/>
    </source>
</evidence>
<sequence length="214" mass="23267">MRFIRSDEDLAQHIAELVRVHPSFAPLKEAAGPVPVRWLDRGFKGLVFVITGQQISVAAGRAIFGRLEGALGDITAETLAAADDTILREAGYSRPKMRTLRALQEAALSGGLDLAAIEAMDAERAIIELSAIKGIGPWTAEVYLLFAAGHPDIFPAADVALQESMRLAFDLDARPSTQALREMSDAWTPWRSAAARLLWAYYKVRKGGKLVTPV</sequence>
<dbReference type="SMART" id="SM00478">
    <property type="entry name" value="ENDO3c"/>
    <property type="match status" value="1"/>
</dbReference>
<dbReference type="GO" id="GO:0006307">
    <property type="term" value="P:DNA alkylation repair"/>
    <property type="evidence" value="ECO:0007669"/>
    <property type="project" value="TreeGrafter"/>
</dbReference>
<dbReference type="PANTHER" id="PTHR43003">
    <property type="entry name" value="DNA-3-METHYLADENINE GLYCOSYLASE"/>
    <property type="match status" value="1"/>
</dbReference>
<comment type="caution">
    <text evidence="6">The sequence shown here is derived from an EMBL/GenBank/DDBJ whole genome shotgun (WGS) entry which is preliminary data.</text>
</comment>
<reference evidence="6 7" key="1">
    <citation type="submission" date="2020-12" db="EMBL/GenBank/DDBJ databases">
        <title>Revised draft genomes of Rhodomicrobium vannielii ATCC 17100 and Rhodomicrobium udaipurense JA643.</title>
        <authorList>
            <person name="Conners E.M."/>
            <person name="Davenport E.J."/>
            <person name="Bose A."/>
        </authorList>
    </citation>
    <scope>NUCLEOTIDE SEQUENCE [LARGE SCALE GENOMIC DNA]</scope>
    <source>
        <strain evidence="6 7">JA643</strain>
    </source>
</reference>
<dbReference type="SUPFAM" id="SSF48150">
    <property type="entry name" value="DNA-glycosylase"/>
    <property type="match status" value="1"/>
</dbReference>
<dbReference type="EMBL" id="JAEMUK010000006">
    <property type="protein sequence ID" value="MBJ7542509.1"/>
    <property type="molecule type" value="Genomic_DNA"/>
</dbReference>
<name>A0A8I1GCN2_9HYPH</name>
<gene>
    <name evidence="6" type="ORF">JDN41_02945</name>
</gene>
<keyword evidence="7" id="KW-1185">Reference proteome</keyword>
<dbReference type="PANTHER" id="PTHR43003:SF5">
    <property type="entry name" value="DNA-3-METHYLADENINE GLYCOSYLASE"/>
    <property type="match status" value="1"/>
</dbReference>
<dbReference type="Gene3D" id="1.10.1670.40">
    <property type="match status" value="1"/>
</dbReference>
<dbReference type="GO" id="GO:0043916">
    <property type="term" value="F:DNA-7-methylguanine glycosylase activity"/>
    <property type="evidence" value="ECO:0007669"/>
    <property type="project" value="TreeGrafter"/>
</dbReference>
<keyword evidence="4" id="KW-0234">DNA repair</keyword>
<dbReference type="GO" id="GO:0032131">
    <property type="term" value="F:alkylated DNA binding"/>
    <property type="evidence" value="ECO:0007669"/>
    <property type="project" value="TreeGrafter"/>
</dbReference>
<dbReference type="InterPro" id="IPR011257">
    <property type="entry name" value="DNA_glycosylase"/>
</dbReference>
<proteinExistence type="predicted"/>
<evidence type="ECO:0000313" key="6">
    <source>
        <dbReference type="EMBL" id="MBJ7542509.1"/>
    </source>
</evidence>